<accession>A0AAD6ST63</accession>
<reference evidence="2" key="1">
    <citation type="submission" date="2023-03" db="EMBL/GenBank/DDBJ databases">
        <title>Massive genome expansion in bonnet fungi (Mycena s.s.) driven by repeated elements and novel gene families across ecological guilds.</title>
        <authorList>
            <consortium name="Lawrence Berkeley National Laboratory"/>
            <person name="Harder C.B."/>
            <person name="Miyauchi S."/>
            <person name="Viragh M."/>
            <person name="Kuo A."/>
            <person name="Thoen E."/>
            <person name="Andreopoulos B."/>
            <person name="Lu D."/>
            <person name="Skrede I."/>
            <person name="Drula E."/>
            <person name="Henrissat B."/>
            <person name="Morin E."/>
            <person name="Kohler A."/>
            <person name="Barry K."/>
            <person name="LaButti K."/>
            <person name="Morin E."/>
            <person name="Salamov A."/>
            <person name="Lipzen A."/>
            <person name="Mereny Z."/>
            <person name="Hegedus B."/>
            <person name="Baldrian P."/>
            <person name="Stursova M."/>
            <person name="Weitz H."/>
            <person name="Taylor A."/>
            <person name="Grigoriev I.V."/>
            <person name="Nagy L.G."/>
            <person name="Martin F."/>
            <person name="Kauserud H."/>
        </authorList>
    </citation>
    <scope>NUCLEOTIDE SEQUENCE</scope>
    <source>
        <strain evidence="2">CBHHK200</strain>
    </source>
</reference>
<name>A0AAD6ST63_9AGAR</name>
<evidence type="ECO:0000313" key="2">
    <source>
        <dbReference type="EMBL" id="KAJ7032125.1"/>
    </source>
</evidence>
<dbReference type="AlphaFoldDB" id="A0AAD6ST63"/>
<comment type="caution">
    <text evidence="2">The sequence shown here is derived from an EMBL/GenBank/DDBJ whole genome shotgun (WGS) entry which is preliminary data.</text>
</comment>
<protein>
    <submittedName>
        <fullName evidence="2">Uncharacterized protein</fullName>
    </submittedName>
</protein>
<dbReference type="EMBL" id="JARJCM010000076">
    <property type="protein sequence ID" value="KAJ7032125.1"/>
    <property type="molecule type" value="Genomic_DNA"/>
</dbReference>
<evidence type="ECO:0000256" key="1">
    <source>
        <dbReference type="SAM" id="MobiDB-lite"/>
    </source>
</evidence>
<gene>
    <name evidence="2" type="ORF">C8F04DRAFT_1262293</name>
</gene>
<evidence type="ECO:0000313" key="3">
    <source>
        <dbReference type="Proteomes" id="UP001218188"/>
    </source>
</evidence>
<feature type="region of interest" description="Disordered" evidence="1">
    <location>
        <begin position="1"/>
        <end position="34"/>
    </location>
</feature>
<dbReference type="Proteomes" id="UP001218188">
    <property type="component" value="Unassembled WGS sequence"/>
</dbReference>
<proteinExistence type="predicted"/>
<keyword evidence="3" id="KW-1185">Reference proteome</keyword>
<sequence>MQAIQPLADLPGGSHRPAATAEDPEDNLPGAERAPALGIWTTSIIRFSDGSSSGGGEVRLV</sequence>
<organism evidence="2 3">
    <name type="scientific">Mycena alexandri</name>
    <dbReference type="NCBI Taxonomy" id="1745969"/>
    <lineage>
        <taxon>Eukaryota</taxon>
        <taxon>Fungi</taxon>
        <taxon>Dikarya</taxon>
        <taxon>Basidiomycota</taxon>
        <taxon>Agaricomycotina</taxon>
        <taxon>Agaricomycetes</taxon>
        <taxon>Agaricomycetidae</taxon>
        <taxon>Agaricales</taxon>
        <taxon>Marasmiineae</taxon>
        <taxon>Mycenaceae</taxon>
        <taxon>Mycena</taxon>
    </lineage>
</organism>